<keyword evidence="1" id="KW-1133">Transmembrane helix</keyword>
<evidence type="ECO:0000256" key="1">
    <source>
        <dbReference type="SAM" id="Phobius"/>
    </source>
</evidence>
<sequence length="196" mass="19961">MVVRVVTRGLDVGSARAVAALTLLALGGAILVLRPDRVATDRSDVTVVAGGEVAATQMAGRSAAPAPAIAPVAAHRLRPPVVRTALAHAAADTRVMDQAAAMQPPDPRGTAIEQRVATAFRARAALADARDVVVTCTVTLCEVAGTTGADPATARSALRDDGLLRAMATLGYSSGPDEEAPGNGGTAFVMYLNREI</sequence>
<dbReference type="RefSeq" id="WP_184506070.1">
    <property type="nucleotide sequence ID" value="NZ_JACHBT010000011.1"/>
</dbReference>
<name>A0A7X0JCY1_9SPHN</name>
<reference evidence="2 3" key="2">
    <citation type="submission" date="2020-08" db="EMBL/GenBank/DDBJ databases">
        <authorList>
            <person name="Partida-Martinez L."/>
            <person name="Huntemann M."/>
            <person name="Clum A."/>
            <person name="Wang J."/>
            <person name="Palaniappan K."/>
            <person name="Ritter S."/>
            <person name="Chen I.-M."/>
            <person name="Stamatis D."/>
            <person name="Reddy T."/>
            <person name="O'Malley R."/>
            <person name="Daum C."/>
            <person name="Shapiro N."/>
            <person name="Ivanova N."/>
            <person name="Kyrpides N."/>
            <person name="Woyke T."/>
        </authorList>
    </citation>
    <scope>NUCLEOTIDE SEQUENCE [LARGE SCALE GENOMIC DNA]</scope>
    <source>
        <strain evidence="2 3">AS3.13</strain>
    </source>
</reference>
<dbReference type="Proteomes" id="UP000522313">
    <property type="component" value="Unassembled WGS sequence"/>
</dbReference>
<evidence type="ECO:0000313" key="3">
    <source>
        <dbReference type="Proteomes" id="UP000522313"/>
    </source>
</evidence>
<dbReference type="EMBL" id="JACHBT010000011">
    <property type="protein sequence ID" value="MBB6505318.1"/>
    <property type="molecule type" value="Genomic_DNA"/>
</dbReference>
<proteinExistence type="predicted"/>
<keyword evidence="1" id="KW-0472">Membrane</keyword>
<reference evidence="2 3" key="1">
    <citation type="submission" date="2020-08" db="EMBL/GenBank/DDBJ databases">
        <title>The Agave Microbiome: Exploring the role of microbial communities in plant adaptations to desert environments.</title>
        <authorList>
            <person name="Partida-Martinez L.P."/>
        </authorList>
    </citation>
    <scope>NUCLEOTIDE SEQUENCE [LARGE SCALE GENOMIC DNA]</scope>
    <source>
        <strain evidence="2 3">AS3.13</strain>
    </source>
</reference>
<feature type="transmembrane region" description="Helical" evidence="1">
    <location>
        <begin position="12"/>
        <end position="33"/>
    </location>
</feature>
<accession>A0A7X0JCY1</accession>
<organism evidence="2 3">
    <name type="scientific">Sphingomonas endophytica</name>
    <dbReference type="NCBI Taxonomy" id="869719"/>
    <lineage>
        <taxon>Bacteria</taxon>
        <taxon>Pseudomonadati</taxon>
        <taxon>Pseudomonadota</taxon>
        <taxon>Alphaproteobacteria</taxon>
        <taxon>Sphingomonadales</taxon>
        <taxon>Sphingomonadaceae</taxon>
        <taxon>Sphingomonas</taxon>
    </lineage>
</organism>
<evidence type="ECO:0000313" key="2">
    <source>
        <dbReference type="EMBL" id="MBB6505318.1"/>
    </source>
</evidence>
<comment type="caution">
    <text evidence="2">The sequence shown here is derived from an EMBL/GenBank/DDBJ whole genome shotgun (WGS) entry which is preliminary data.</text>
</comment>
<dbReference type="AlphaFoldDB" id="A0A7X0JCY1"/>
<protein>
    <submittedName>
        <fullName evidence="2">Uncharacterized protein</fullName>
    </submittedName>
</protein>
<gene>
    <name evidence="2" type="ORF">F4693_002306</name>
</gene>
<keyword evidence="1" id="KW-0812">Transmembrane</keyword>